<keyword evidence="3 12" id="KW-0378">Hydrolase</keyword>
<dbReference type="InterPro" id="IPR014001">
    <property type="entry name" value="Helicase_ATP-bd"/>
</dbReference>
<organism evidence="12 13">
    <name type="scientific">Lepeophtheirus salmonis</name>
    <name type="common">Salmon louse</name>
    <name type="synonym">Caligus salmonis</name>
    <dbReference type="NCBI Taxonomy" id="72036"/>
    <lineage>
        <taxon>Eukaryota</taxon>
        <taxon>Metazoa</taxon>
        <taxon>Ecdysozoa</taxon>
        <taxon>Arthropoda</taxon>
        <taxon>Crustacea</taxon>
        <taxon>Multicrustacea</taxon>
        <taxon>Hexanauplia</taxon>
        <taxon>Copepoda</taxon>
        <taxon>Siphonostomatoida</taxon>
        <taxon>Caligidae</taxon>
        <taxon>Lepeophtheirus</taxon>
    </lineage>
</organism>
<evidence type="ECO:0000256" key="3">
    <source>
        <dbReference type="ARBA" id="ARBA00022801"/>
    </source>
</evidence>
<dbReference type="SMART" id="SM00487">
    <property type="entry name" value="DEXDc"/>
    <property type="match status" value="1"/>
</dbReference>
<evidence type="ECO:0000259" key="11">
    <source>
        <dbReference type="PROSITE" id="PS51195"/>
    </source>
</evidence>
<evidence type="ECO:0000259" key="9">
    <source>
        <dbReference type="PROSITE" id="PS51192"/>
    </source>
</evidence>
<evidence type="ECO:0000256" key="7">
    <source>
        <dbReference type="ARBA" id="ARBA00038041"/>
    </source>
</evidence>
<dbReference type="CDD" id="cd18787">
    <property type="entry name" value="SF2_C_DEAD"/>
    <property type="match status" value="1"/>
</dbReference>
<evidence type="ECO:0000256" key="6">
    <source>
        <dbReference type="ARBA" id="ARBA00022884"/>
    </source>
</evidence>
<dbReference type="InterPro" id="IPR027417">
    <property type="entry name" value="P-loop_NTPase"/>
</dbReference>
<dbReference type="PROSITE" id="PS51195">
    <property type="entry name" value="Q_MOTIF"/>
    <property type="match status" value="1"/>
</dbReference>
<keyword evidence="2" id="KW-0547">Nucleotide-binding</keyword>
<reference evidence="12" key="1">
    <citation type="submission" date="2021-02" db="EMBL/GenBank/DDBJ databases">
        <authorList>
            <person name="Bekaert M."/>
        </authorList>
    </citation>
    <scope>NUCLEOTIDE SEQUENCE</scope>
    <source>
        <strain evidence="12">IoA-00</strain>
    </source>
</reference>
<dbReference type="SUPFAM" id="SSF52540">
    <property type="entry name" value="P-loop containing nucleoside triphosphate hydrolases"/>
    <property type="match status" value="2"/>
</dbReference>
<dbReference type="GO" id="GO:0003723">
    <property type="term" value="F:RNA binding"/>
    <property type="evidence" value="ECO:0007669"/>
    <property type="project" value="UniProtKB-KW"/>
</dbReference>
<dbReference type="InterPro" id="IPR001650">
    <property type="entry name" value="Helicase_C-like"/>
</dbReference>
<feature type="domain" description="Helicase C-terminal" evidence="10">
    <location>
        <begin position="252"/>
        <end position="426"/>
    </location>
</feature>
<dbReference type="PROSITE" id="PS51194">
    <property type="entry name" value="HELICASE_CTER"/>
    <property type="match status" value="1"/>
</dbReference>
<evidence type="ECO:0000313" key="13">
    <source>
        <dbReference type="Proteomes" id="UP000675881"/>
    </source>
</evidence>
<evidence type="ECO:0000256" key="4">
    <source>
        <dbReference type="ARBA" id="ARBA00022806"/>
    </source>
</evidence>
<comment type="similarity">
    <text evidence="7">Belongs to the DEAD box helicase family. DDX56/DBP9 subfamily.</text>
</comment>
<sequence length="500" mass="56704">MELFQILLLLKGSTWNWLEYYGVSSFISINMGSTDFNSMGLDDRLLESVAELGWSEPTLIQSRAVPLILEGKDLLARGRTGSGKTGAFALPVLQRLLLGESTGSVRALFLAPSRELVQQIHGVVRSLLSHCGRSISIGNLSMGENLEAGRALLKTPPDLLVSTPGRLWSHIQAKDIDLSSSLEILVIDEADLTFSFGYESDLKGILINLPSIYQSVLTSATLSEDVNKLKKLVLHNPVILQLEEPQLAEASQLAQYLIKIEEEDKFLLIYALFKLRLIQGKTIIFVNNVDRCYKIKLFLEQFGIPVCVLNSELPAASRCHIVTQFNKGIYDIIVASDENFLHCRISRGIDFQFVSNVINFDFPLDVDSYIHRVGRTARGNNTGTALSMIAVKEMLRLEEIEEELKEKMYTESSVFRPYQFKLEELNGFRYRTRDAWRGVTKIAIREARLKELKQEILKSTELRAHFEDNPRDAQILRHDKSLFTVKHQVHMKKRSRLHNP</sequence>
<name>A0A7R8HBV2_LEPSM</name>
<dbReference type="GO" id="GO:0016787">
    <property type="term" value="F:hydrolase activity"/>
    <property type="evidence" value="ECO:0007669"/>
    <property type="project" value="UniProtKB-KW"/>
</dbReference>
<feature type="domain" description="Helicase ATP-binding" evidence="9">
    <location>
        <begin position="65"/>
        <end position="240"/>
    </location>
</feature>
<dbReference type="PROSITE" id="PS51192">
    <property type="entry name" value="HELICASE_ATP_BIND_1"/>
    <property type="match status" value="1"/>
</dbReference>
<comment type="catalytic activity">
    <reaction evidence="8">
        <text>ATP + H2O = ADP + phosphate + H(+)</text>
        <dbReference type="Rhea" id="RHEA:13065"/>
        <dbReference type="ChEBI" id="CHEBI:15377"/>
        <dbReference type="ChEBI" id="CHEBI:15378"/>
        <dbReference type="ChEBI" id="CHEBI:30616"/>
        <dbReference type="ChEBI" id="CHEBI:43474"/>
        <dbReference type="ChEBI" id="CHEBI:456216"/>
        <dbReference type="EC" id="3.6.4.13"/>
    </reaction>
</comment>
<gene>
    <name evidence="12" type="ORF">LSAA_12394</name>
</gene>
<protein>
    <recommendedName>
        <fullName evidence="1">RNA helicase</fullName>
        <ecNumber evidence="1">3.6.4.13</ecNumber>
    </recommendedName>
</protein>
<evidence type="ECO:0000256" key="8">
    <source>
        <dbReference type="ARBA" id="ARBA00047984"/>
    </source>
</evidence>
<dbReference type="InterPro" id="IPR050079">
    <property type="entry name" value="DEAD_box_RNA_helicase"/>
</dbReference>
<dbReference type="PANTHER" id="PTHR47959:SF21">
    <property type="entry name" value="DEAD-BOX HELICASE 56"/>
    <property type="match status" value="1"/>
</dbReference>
<dbReference type="EC" id="3.6.4.13" evidence="1"/>
<dbReference type="InterPro" id="IPR011545">
    <property type="entry name" value="DEAD/DEAH_box_helicase_dom"/>
</dbReference>
<dbReference type="EMBL" id="HG994585">
    <property type="protein sequence ID" value="CAF2988308.1"/>
    <property type="molecule type" value="Genomic_DNA"/>
</dbReference>
<dbReference type="GO" id="GO:0005524">
    <property type="term" value="F:ATP binding"/>
    <property type="evidence" value="ECO:0007669"/>
    <property type="project" value="UniProtKB-KW"/>
</dbReference>
<dbReference type="Pfam" id="PF00270">
    <property type="entry name" value="DEAD"/>
    <property type="match status" value="1"/>
</dbReference>
<evidence type="ECO:0000313" key="12">
    <source>
        <dbReference type="EMBL" id="CAF2988308.1"/>
    </source>
</evidence>
<dbReference type="OrthoDB" id="1191041at2759"/>
<keyword evidence="13" id="KW-1185">Reference proteome</keyword>
<evidence type="ECO:0000256" key="2">
    <source>
        <dbReference type="ARBA" id="ARBA00022741"/>
    </source>
</evidence>
<evidence type="ECO:0000259" key="10">
    <source>
        <dbReference type="PROSITE" id="PS51194"/>
    </source>
</evidence>
<dbReference type="GO" id="GO:0005829">
    <property type="term" value="C:cytosol"/>
    <property type="evidence" value="ECO:0007669"/>
    <property type="project" value="TreeGrafter"/>
</dbReference>
<dbReference type="Pfam" id="PF00271">
    <property type="entry name" value="Helicase_C"/>
    <property type="match status" value="1"/>
</dbReference>
<dbReference type="InterPro" id="IPR014014">
    <property type="entry name" value="RNA_helicase_DEAD_Q_motif"/>
</dbReference>
<accession>A0A7R8HBV2</accession>
<dbReference type="GO" id="GO:0003724">
    <property type="term" value="F:RNA helicase activity"/>
    <property type="evidence" value="ECO:0007669"/>
    <property type="project" value="UniProtKB-EC"/>
</dbReference>
<dbReference type="AlphaFoldDB" id="A0A7R8HBV2"/>
<keyword evidence="5" id="KW-0067">ATP-binding</keyword>
<proteinExistence type="inferred from homology"/>
<feature type="domain" description="DEAD-box RNA helicase Q" evidence="11">
    <location>
        <begin position="34"/>
        <end position="62"/>
    </location>
</feature>
<dbReference type="Proteomes" id="UP000675881">
    <property type="component" value="Chromosome 6"/>
</dbReference>
<dbReference type="Gene3D" id="3.40.50.300">
    <property type="entry name" value="P-loop containing nucleotide triphosphate hydrolases"/>
    <property type="match status" value="2"/>
</dbReference>
<keyword evidence="4" id="KW-0347">Helicase</keyword>
<keyword evidence="6" id="KW-0694">RNA-binding</keyword>
<evidence type="ECO:0000256" key="5">
    <source>
        <dbReference type="ARBA" id="ARBA00022840"/>
    </source>
</evidence>
<dbReference type="SMART" id="SM00490">
    <property type="entry name" value="HELICc"/>
    <property type="match status" value="1"/>
</dbReference>
<dbReference type="PANTHER" id="PTHR47959">
    <property type="entry name" value="ATP-DEPENDENT RNA HELICASE RHLE-RELATED"/>
    <property type="match status" value="1"/>
</dbReference>
<dbReference type="CDD" id="cd17961">
    <property type="entry name" value="DEADc_DDX56"/>
    <property type="match status" value="1"/>
</dbReference>
<evidence type="ECO:0000256" key="1">
    <source>
        <dbReference type="ARBA" id="ARBA00012552"/>
    </source>
</evidence>